<dbReference type="OrthoDB" id="63199at2759"/>
<organism evidence="5 6">
    <name type="scientific">Aphanomyces stellatus</name>
    <dbReference type="NCBI Taxonomy" id="120398"/>
    <lineage>
        <taxon>Eukaryota</taxon>
        <taxon>Sar</taxon>
        <taxon>Stramenopiles</taxon>
        <taxon>Oomycota</taxon>
        <taxon>Saprolegniomycetes</taxon>
        <taxon>Saprolegniales</taxon>
        <taxon>Verrucalvaceae</taxon>
        <taxon>Aphanomyces</taxon>
    </lineage>
</organism>
<reference evidence="5 6" key="1">
    <citation type="submission" date="2019-03" db="EMBL/GenBank/DDBJ databases">
        <authorList>
            <person name="Gaulin E."/>
            <person name="Dumas B."/>
        </authorList>
    </citation>
    <scope>NUCLEOTIDE SEQUENCE [LARGE SCALE GENOMIC DNA]</scope>
    <source>
        <strain evidence="5">CBS 568.67</strain>
    </source>
</reference>
<dbReference type="Proteomes" id="UP000332933">
    <property type="component" value="Unassembled WGS sequence"/>
</dbReference>
<evidence type="ECO:0000259" key="3">
    <source>
        <dbReference type="Pfam" id="PF02275"/>
    </source>
</evidence>
<evidence type="ECO:0000313" key="4">
    <source>
        <dbReference type="EMBL" id="KAF0687074.1"/>
    </source>
</evidence>
<evidence type="ECO:0000313" key="5">
    <source>
        <dbReference type="EMBL" id="VFT97829.1"/>
    </source>
</evidence>
<dbReference type="SUPFAM" id="SSF56235">
    <property type="entry name" value="N-terminal nucleophile aminohydrolases (Ntn hydrolases)"/>
    <property type="match status" value="1"/>
</dbReference>
<protein>
    <submittedName>
        <fullName evidence="5">Aste57867_21155 protein</fullName>
    </submittedName>
</protein>
<dbReference type="EMBL" id="VJMH01006958">
    <property type="protein sequence ID" value="KAF0687074.1"/>
    <property type="molecule type" value="Genomic_DNA"/>
</dbReference>
<keyword evidence="6" id="KW-1185">Reference proteome</keyword>
<evidence type="ECO:0000313" key="6">
    <source>
        <dbReference type="Proteomes" id="UP000332933"/>
    </source>
</evidence>
<sequence length="300" mass="32442">MITYILGNFATVDDVKGGLRSIQPAQYILGLEASNGKDPFDSDPLHVSVHDAAGQSIVIEFLNGTVHIYDNPNGVLTNQPPLHDQLALLAAHDKKQGTTDMAFPGGCDAVQRFQRLSLLNRHANAHFLCNTSYSVATPDQAAVAAALHILNTVIIPTAHVPIFNIGCMPSAYEASPFATQYTVVRDHKNLRVFFRSTENQVLKSIDLTKIDFGNPANRKALPVEAGEWHVDVTATVLPRSVVIDVLKAAKEELSTALTPWLLKNDGSFWTGTTMGAVGAGVVIAMISMRQQYAHGYASLV</sequence>
<accession>A0A485LGW5</accession>
<dbReference type="InterPro" id="IPR052193">
    <property type="entry name" value="Peptidase_C59"/>
</dbReference>
<dbReference type="AlphaFoldDB" id="A0A485LGW5"/>
<dbReference type="Pfam" id="PF02275">
    <property type="entry name" value="CBAH"/>
    <property type="match status" value="1"/>
</dbReference>
<dbReference type="GO" id="GO:0016787">
    <property type="term" value="F:hydrolase activity"/>
    <property type="evidence" value="ECO:0007669"/>
    <property type="project" value="UniProtKB-KW"/>
</dbReference>
<gene>
    <name evidence="5" type="primary">Aste57867_21155</name>
    <name evidence="4" type="ORF">As57867_021087</name>
    <name evidence="5" type="ORF">ASTE57867_21155</name>
</gene>
<dbReference type="EMBL" id="CAADRA010006984">
    <property type="protein sequence ID" value="VFT97829.1"/>
    <property type="molecule type" value="Genomic_DNA"/>
</dbReference>
<dbReference type="InterPro" id="IPR029055">
    <property type="entry name" value="Ntn_hydrolases_N"/>
</dbReference>
<proteinExistence type="inferred from homology"/>
<evidence type="ECO:0000256" key="2">
    <source>
        <dbReference type="ARBA" id="ARBA00022801"/>
    </source>
</evidence>
<dbReference type="PANTHER" id="PTHR35527:SF2">
    <property type="entry name" value="HYDROLASE"/>
    <property type="match status" value="1"/>
</dbReference>
<dbReference type="PANTHER" id="PTHR35527">
    <property type="entry name" value="CHOLOYLGLYCINE HYDROLASE"/>
    <property type="match status" value="1"/>
</dbReference>
<comment type="similarity">
    <text evidence="1">Belongs to the peptidase C59 family.</text>
</comment>
<reference evidence="4" key="2">
    <citation type="submission" date="2019-06" db="EMBL/GenBank/DDBJ databases">
        <title>Genomics analysis of Aphanomyces spp. identifies a new class of oomycete effector associated with host adaptation.</title>
        <authorList>
            <person name="Gaulin E."/>
        </authorList>
    </citation>
    <scope>NUCLEOTIDE SEQUENCE</scope>
    <source>
        <strain evidence="4">CBS 578.67</strain>
    </source>
</reference>
<name>A0A485LGW5_9STRA</name>
<keyword evidence="2" id="KW-0378">Hydrolase</keyword>
<evidence type="ECO:0000256" key="1">
    <source>
        <dbReference type="ARBA" id="ARBA00006625"/>
    </source>
</evidence>
<feature type="domain" description="Choloylglycine hydrolase/NAAA C-terminal" evidence="3">
    <location>
        <begin position="2"/>
        <end position="211"/>
    </location>
</feature>
<dbReference type="InterPro" id="IPR029132">
    <property type="entry name" value="CBAH/NAAA_C"/>
</dbReference>
<dbReference type="Gene3D" id="3.60.60.10">
    <property type="entry name" value="Penicillin V Acylase, Chain A"/>
    <property type="match status" value="1"/>
</dbReference>